<gene>
    <name evidence="3" type="ORF">HNP52_002023</name>
</gene>
<dbReference type="Pfam" id="PF04977">
    <property type="entry name" value="DivIC"/>
    <property type="match status" value="1"/>
</dbReference>
<dbReference type="RefSeq" id="WP_184166305.1">
    <property type="nucleotide sequence ID" value="NZ_JACHLN010000002.1"/>
</dbReference>
<evidence type="ECO:0000256" key="2">
    <source>
        <dbReference type="SAM" id="Phobius"/>
    </source>
</evidence>
<keyword evidence="2" id="KW-1133">Transmembrane helix</keyword>
<comment type="caution">
    <text evidence="3">The sequence shown here is derived from an EMBL/GenBank/DDBJ whole genome shotgun (WGS) entry which is preliminary data.</text>
</comment>
<dbReference type="InterPro" id="IPR007060">
    <property type="entry name" value="FtsL/DivIC"/>
</dbReference>
<sequence length="115" mass="12613">MRSRAASPFQTLLRRAGLPAVTLIAIGFFGYNAVLGPTGVMQTKLIKAEYDQKQADYAALDKQRAALKNRVELLDQKRGVDPDLADELARKQLNVVRPDEVVIPLQKHGAGTTGR</sequence>
<accession>A0A7W7NSS5</accession>
<dbReference type="Proteomes" id="UP000575241">
    <property type="component" value="Unassembled WGS sequence"/>
</dbReference>
<keyword evidence="4" id="KW-1185">Reference proteome</keyword>
<dbReference type="GO" id="GO:0051301">
    <property type="term" value="P:cell division"/>
    <property type="evidence" value="ECO:0007669"/>
    <property type="project" value="UniProtKB-KW"/>
</dbReference>
<dbReference type="EMBL" id="JACHLN010000002">
    <property type="protein sequence ID" value="MBB4838954.1"/>
    <property type="molecule type" value="Genomic_DNA"/>
</dbReference>
<reference evidence="3 4" key="1">
    <citation type="submission" date="2020-08" db="EMBL/GenBank/DDBJ databases">
        <title>Functional genomics of gut bacteria from endangered species of beetles.</title>
        <authorList>
            <person name="Carlos-Shanley C."/>
        </authorList>
    </citation>
    <scope>NUCLEOTIDE SEQUENCE [LARGE SCALE GENOMIC DNA]</scope>
    <source>
        <strain evidence="3 4">S00224</strain>
    </source>
</reference>
<dbReference type="AlphaFoldDB" id="A0A7W7NSS5"/>
<keyword evidence="3" id="KW-0131">Cell cycle</keyword>
<organism evidence="3 4">
    <name type="scientific">Sphingomonas kyeonggiensis</name>
    <dbReference type="NCBI Taxonomy" id="1268553"/>
    <lineage>
        <taxon>Bacteria</taxon>
        <taxon>Pseudomonadati</taxon>
        <taxon>Pseudomonadota</taxon>
        <taxon>Alphaproteobacteria</taxon>
        <taxon>Sphingomonadales</taxon>
        <taxon>Sphingomonadaceae</taxon>
        <taxon>Sphingomonas</taxon>
    </lineage>
</organism>
<evidence type="ECO:0000313" key="4">
    <source>
        <dbReference type="Proteomes" id="UP000575241"/>
    </source>
</evidence>
<feature type="coiled-coil region" evidence="1">
    <location>
        <begin position="50"/>
        <end position="77"/>
    </location>
</feature>
<feature type="transmembrane region" description="Helical" evidence="2">
    <location>
        <begin position="12"/>
        <end position="34"/>
    </location>
</feature>
<keyword evidence="3" id="KW-0132">Cell division</keyword>
<evidence type="ECO:0000313" key="3">
    <source>
        <dbReference type="EMBL" id="MBB4838954.1"/>
    </source>
</evidence>
<evidence type="ECO:0000256" key="1">
    <source>
        <dbReference type="SAM" id="Coils"/>
    </source>
</evidence>
<keyword evidence="2" id="KW-0472">Membrane</keyword>
<name>A0A7W7NSS5_9SPHN</name>
<protein>
    <submittedName>
        <fullName evidence="3">Cell division protein FtsB</fullName>
    </submittedName>
</protein>
<keyword evidence="2" id="KW-0812">Transmembrane</keyword>
<proteinExistence type="predicted"/>
<keyword evidence="1" id="KW-0175">Coiled coil</keyword>